<feature type="transmembrane region" description="Helical" evidence="6">
    <location>
        <begin position="248"/>
        <end position="271"/>
    </location>
</feature>
<dbReference type="RefSeq" id="WP_109306860.1">
    <property type="nucleotide sequence ID" value="NZ_BJUF01000011.1"/>
</dbReference>
<dbReference type="AlphaFoldDB" id="A0A2U3AIZ4"/>
<organism evidence="7 8">
    <name type="scientific">Kurthia sibirica</name>
    <dbReference type="NCBI Taxonomy" id="202750"/>
    <lineage>
        <taxon>Bacteria</taxon>
        <taxon>Bacillati</taxon>
        <taxon>Bacillota</taxon>
        <taxon>Bacilli</taxon>
        <taxon>Bacillales</taxon>
        <taxon>Caryophanaceae</taxon>
        <taxon>Kurthia</taxon>
    </lineage>
</organism>
<feature type="transmembrane region" description="Helical" evidence="6">
    <location>
        <begin position="182"/>
        <end position="207"/>
    </location>
</feature>
<comment type="similarity">
    <text evidence="2">Belongs to the autoinducer-2 exporter (AI-2E) (TC 2.A.86) family.</text>
</comment>
<gene>
    <name evidence="7" type="ORF">DEX24_13080</name>
</gene>
<protein>
    <submittedName>
        <fullName evidence="7">AI-2E family transporter</fullName>
    </submittedName>
</protein>
<dbReference type="Pfam" id="PF01594">
    <property type="entry name" value="AI-2E_transport"/>
    <property type="match status" value="1"/>
</dbReference>
<feature type="transmembrane region" description="Helical" evidence="6">
    <location>
        <begin position="338"/>
        <end position="355"/>
    </location>
</feature>
<feature type="transmembrane region" description="Helical" evidence="6">
    <location>
        <begin position="90"/>
        <end position="110"/>
    </location>
</feature>
<dbReference type="Proteomes" id="UP000245938">
    <property type="component" value="Unassembled WGS sequence"/>
</dbReference>
<dbReference type="PANTHER" id="PTHR21716">
    <property type="entry name" value="TRANSMEMBRANE PROTEIN"/>
    <property type="match status" value="1"/>
</dbReference>
<keyword evidence="8" id="KW-1185">Reference proteome</keyword>
<dbReference type="PANTHER" id="PTHR21716:SF69">
    <property type="entry name" value="TRANSPORT PROTEIN YUBA-RELATED"/>
    <property type="match status" value="1"/>
</dbReference>
<comment type="subcellular location">
    <subcellularLocation>
        <location evidence="1">Membrane</location>
        <topology evidence="1">Multi-pass membrane protein</topology>
    </subcellularLocation>
</comment>
<feature type="transmembrane region" description="Helical" evidence="6">
    <location>
        <begin position="21"/>
        <end position="39"/>
    </location>
</feature>
<evidence type="ECO:0000256" key="2">
    <source>
        <dbReference type="ARBA" id="ARBA00009773"/>
    </source>
</evidence>
<reference evidence="7 8" key="1">
    <citation type="submission" date="2018-05" db="EMBL/GenBank/DDBJ databases">
        <title>Kurthia sibirica genome sequence.</title>
        <authorList>
            <person name="Maclea K.S."/>
            <person name="Goen A.E."/>
        </authorList>
    </citation>
    <scope>NUCLEOTIDE SEQUENCE [LARGE SCALE GENOMIC DNA]</scope>
    <source>
        <strain evidence="7 8">ATCC 49154</strain>
    </source>
</reference>
<accession>A0A2U3AIZ4</accession>
<dbReference type="EMBL" id="QFVR01000020">
    <property type="protein sequence ID" value="PWI24519.1"/>
    <property type="molecule type" value="Genomic_DNA"/>
</dbReference>
<evidence type="ECO:0000313" key="8">
    <source>
        <dbReference type="Proteomes" id="UP000245938"/>
    </source>
</evidence>
<keyword evidence="4 6" id="KW-1133">Transmembrane helix</keyword>
<evidence type="ECO:0000313" key="7">
    <source>
        <dbReference type="EMBL" id="PWI24519.1"/>
    </source>
</evidence>
<evidence type="ECO:0000256" key="5">
    <source>
        <dbReference type="ARBA" id="ARBA00023136"/>
    </source>
</evidence>
<evidence type="ECO:0000256" key="3">
    <source>
        <dbReference type="ARBA" id="ARBA00022692"/>
    </source>
</evidence>
<proteinExistence type="inferred from homology"/>
<feature type="transmembrane region" description="Helical" evidence="6">
    <location>
        <begin position="291"/>
        <end position="317"/>
    </location>
</feature>
<name>A0A2U3AIZ4_9BACL</name>
<comment type="caution">
    <text evidence="7">The sequence shown here is derived from an EMBL/GenBank/DDBJ whole genome shotgun (WGS) entry which is preliminary data.</text>
</comment>
<dbReference type="GO" id="GO:0055085">
    <property type="term" value="P:transmembrane transport"/>
    <property type="evidence" value="ECO:0007669"/>
    <property type="project" value="TreeGrafter"/>
</dbReference>
<dbReference type="GO" id="GO:0016020">
    <property type="term" value="C:membrane"/>
    <property type="evidence" value="ECO:0007669"/>
    <property type="project" value="UniProtKB-SubCell"/>
</dbReference>
<dbReference type="OrthoDB" id="9793390at2"/>
<dbReference type="InterPro" id="IPR002549">
    <property type="entry name" value="AI-2E-like"/>
</dbReference>
<sequence length="410" mass="45516">MEPEKKSFFNTKFIRFLGGKNLLFGLVTLLLVGITLMIFDKVSFIFKPIFVFIHTIVLPVILAVIGFYLLRPVLKLLMKLKIPKIWGIALIYLAVIGLITLLVTLVVPFLKEQFTNLISEFPQFFSQFVEVIQNFVADSRFTSTLDKYNINLDETVTQVGTDLTNYVKEAASNLGTGLASGITGFVSTLAGIVLALVTAPFILFYLLKDGEKLPKAFVKLFPPRMRPDTTHLLKTADSQISSYIQGQIIVAFCIGVMVTIGFLIIGLDYAVPLGFLAMITSVVPYLGPLIAITPAAIIAVVTAPVMLLKLAVVWTVVQLIDGKFISPQVMGKSLHVHPITIIFVLLTAGSLFGVPGVVLGIPSYAVLKVLVTHLWNLYKKRYNKFQDEDDMHYDVELLKSEEEELKKNKQ</sequence>
<evidence type="ECO:0000256" key="6">
    <source>
        <dbReference type="SAM" id="Phobius"/>
    </source>
</evidence>
<keyword evidence="5 6" id="KW-0472">Membrane</keyword>
<keyword evidence="3 6" id="KW-0812">Transmembrane</keyword>
<feature type="transmembrane region" description="Helical" evidence="6">
    <location>
        <begin position="45"/>
        <end position="70"/>
    </location>
</feature>
<evidence type="ECO:0000256" key="1">
    <source>
        <dbReference type="ARBA" id="ARBA00004141"/>
    </source>
</evidence>
<evidence type="ECO:0000256" key="4">
    <source>
        <dbReference type="ARBA" id="ARBA00022989"/>
    </source>
</evidence>